<name>A0A5B7EC86_PORTR</name>
<comment type="caution">
    <text evidence="2">The sequence shown here is derived from an EMBL/GenBank/DDBJ whole genome shotgun (WGS) entry which is preliminary data.</text>
</comment>
<accession>A0A5B7EC86</accession>
<keyword evidence="3" id="KW-1185">Reference proteome</keyword>
<sequence>MPAPRILPPDICLSCNTTLMKHYGHNTHSTLTRPKHQYHHRNTCNTRTNIVTQTLTKQRILIATLLQAQADQYKLFTEHNTENHSSNTTATHTAATQHSTAQHNT</sequence>
<dbReference type="Proteomes" id="UP000324222">
    <property type="component" value="Unassembled WGS sequence"/>
</dbReference>
<gene>
    <name evidence="2" type="ORF">E2C01_024229</name>
</gene>
<dbReference type="AlphaFoldDB" id="A0A5B7EC86"/>
<organism evidence="2 3">
    <name type="scientific">Portunus trituberculatus</name>
    <name type="common">Swimming crab</name>
    <name type="synonym">Neptunus trituberculatus</name>
    <dbReference type="NCBI Taxonomy" id="210409"/>
    <lineage>
        <taxon>Eukaryota</taxon>
        <taxon>Metazoa</taxon>
        <taxon>Ecdysozoa</taxon>
        <taxon>Arthropoda</taxon>
        <taxon>Crustacea</taxon>
        <taxon>Multicrustacea</taxon>
        <taxon>Malacostraca</taxon>
        <taxon>Eumalacostraca</taxon>
        <taxon>Eucarida</taxon>
        <taxon>Decapoda</taxon>
        <taxon>Pleocyemata</taxon>
        <taxon>Brachyura</taxon>
        <taxon>Eubrachyura</taxon>
        <taxon>Portunoidea</taxon>
        <taxon>Portunidae</taxon>
        <taxon>Portuninae</taxon>
        <taxon>Portunus</taxon>
    </lineage>
</organism>
<reference evidence="2 3" key="1">
    <citation type="submission" date="2019-05" db="EMBL/GenBank/DDBJ databases">
        <title>Another draft genome of Portunus trituberculatus and its Hox gene families provides insights of decapod evolution.</title>
        <authorList>
            <person name="Jeong J.-H."/>
            <person name="Song I."/>
            <person name="Kim S."/>
            <person name="Choi T."/>
            <person name="Kim D."/>
            <person name="Ryu S."/>
            <person name="Kim W."/>
        </authorList>
    </citation>
    <scope>NUCLEOTIDE SEQUENCE [LARGE SCALE GENOMIC DNA]</scope>
    <source>
        <tissue evidence="2">Muscle</tissue>
    </source>
</reference>
<evidence type="ECO:0000313" key="3">
    <source>
        <dbReference type="Proteomes" id="UP000324222"/>
    </source>
</evidence>
<dbReference type="EMBL" id="VSRR010002344">
    <property type="protein sequence ID" value="MPC30957.1"/>
    <property type="molecule type" value="Genomic_DNA"/>
</dbReference>
<protein>
    <submittedName>
        <fullName evidence="2">Uncharacterized protein</fullName>
    </submittedName>
</protein>
<feature type="region of interest" description="Disordered" evidence="1">
    <location>
        <begin position="79"/>
        <end position="105"/>
    </location>
</feature>
<evidence type="ECO:0000313" key="2">
    <source>
        <dbReference type="EMBL" id="MPC30957.1"/>
    </source>
</evidence>
<proteinExistence type="predicted"/>
<feature type="compositionally biased region" description="Low complexity" evidence="1">
    <location>
        <begin position="83"/>
        <end position="105"/>
    </location>
</feature>
<evidence type="ECO:0000256" key="1">
    <source>
        <dbReference type="SAM" id="MobiDB-lite"/>
    </source>
</evidence>